<gene>
    <name evidence="2" type="ORF">NBO_355g0002</name>
</gene>
<feature type="signal peptide" evidence="1">
    <location>
        <begin position="1"/>
        <end position="21"/>
    </location>
</feature>
<evidence type="ECO:0000256" key="1">
    <source>
        <dbReference type="SAM" id="SignalP"/>
    </source>
</evidence>
<name>R0M4F0_NOSB1</name>
<feature type="chain" id="PRO_5004344599" evidence="1">
    <location>
        <begin position="22"/>
        <end position="142"/>
    </location>
</feature>
<dbReference type="VEuPathDB" id="MicrosporidiaDB:NBO_355g0002"/>
<dbReference type="EMBL" id="KB909263">
    <property type="protein sequence ID" value="EOB12854.1"/>
    <property type="molecule type" value="Genomic_DNA"/>
</dbReference>
<protein>
    <submittedName>
        <fullName evidence="2">Uncharacterized protein</fullName>
    </submittedName>
</protein>
<dbReference type="AlphaFoldDB" id="R0M4F0"/>
<accession>R0M4F0</accession>
<proteinExistence type="predicted"/>
<reference evidence="2 3" key="1">
    <citation type="journal article" date="2013" name="BMC Genomics">
        <title>Comparative genomics of parasitic silkworm microsporidia reveal an association between genome expansion and host adaptation.</title>
        <authorList>
            <person name="Pan G."/>
            <person name="Xu J."/>
            <person name="Li T."/>
            <person name="Xia Q."/>
            <person name="Liu S.L."/>
            <person name="Zhang G."/>
            <person name="Li S."/>
            <person name="Li C."/>
            <person name="Liu H."/>
            <person name="Yang L."/>
            <person name="Liu T."/>
            <person name="Zhang X."/>
            <person name="Wu Z."/>
            <person name="Fan W."/>
            <person name="Dang X."/>
            <person name="Xiang H."/>
            <person name="Tao M."/>
            <person name="Li Y."/>
            <person name="Hu J."/>
            <person name="Li Z."/>
            <person name="Lin L."/>
            <person name="Luo J."/>
            <person name="Geng L."/>
            <person name="Wang L."/>
            <person name="Long M."/>
            <person name="Wan Y."/>
            <person name="He N."/>
            <person name="Zhang Z."/>
            <person name="Lu C."/>
            <person name="Keeling P.J."/>
            <person name="Wang J."/>
            <person name="Xiang Z."/>
            <person name="Zhou Z."/>
        </authorList>
    </citation>
    <scope>NUCLEOTIDE SEQUENCE [LARGE SCALE GENOMIC DNA]</scope>
    <source>
        <strain evidence="3">CQ1 / CVCC 102059</strain>
    </source>
</reference>
<keyword evidence="3" id="KW-1185">Reference proteome</keyword>
<keyword evidence="1" id="KW-0732">Signal</keyword>
<sequence length="142" mass="16975">MFLTKSNMIISFCLLTSFISANYEFLVPRFSKEGEKYYVHLMIDDDELKLKECKISSGYHKNNTYYSKSVSFKTEHHRMGRELIIDITDIPKNLPYAYDLVVYTDEWFNFKSYEFAFSDKEDNFILYDRDYEADFKSDSDSN</sequence>
<dbReference type="HOGENOM" id="CLU_1816342_0_0_1"/>
<evidence type="ECO:0000313" key="2">
    <source>
        <dbReference type="EMBL" id="EOB12854.1"/>
    </source>
</evidence>
<dbReference type="Proteomes" id="UP000016927">
    <property type="component" value="Unassembled WGS sequence"/>
</dbReference>
<evidence type="ECO:0000313" key="3">
    <source>
        <dbReference type="Proteomes" id="UP000016927"/>
    </source>
</evidence>
<organism evidence="2 3">
    <name type="scientific">Nosema bombycis (strain CQ1 / CVCC 102059)</name>
    <name type="common">Microsporidian parasite</name>
    <name type="synonym">Pebrine of silkworm</name>
    <dbReference type="NCBI Taxonomy" id="578461"/>
    <lineage>
        <taxon>Eukaryota</taxon>
        <taxon>Fungi</taxon>
        <taxon>Fungi incertae sedis</taxon>
        <taxon>Microsporidia</taxon>
        <taxon>Nosematidae</taxon>
        <taxon>Nosema</taxon>
    </lineage>
</organism>